<dbReference type="EMBL" id="BMXL01000001">
    <property type="protein sequence ID" value="GHD15760.1"/>
    <property type="molecule type" value="Genomic_DNA"/>
</dbReference>
<dbReference type="AlphaFoldDB" id="A0A919CES0"/>
<organism evidence="1 2">
    <name type="scientific">Nocardiopsis kunsanensis</name>
    <dbReference type="NCBI Taxonomy" id="141693"/>
    <lineage>
        <taxon>Bacteria</taxon>
        <taxon>Bacillati</taxon>
        <taxon>Actinomycetota</taxon>
        <taxon>Actinomycetes</taxon>
        <taxon>Streptosporangiales</taxon>
        <taxon>Nocardiopsidaceae</taxon>
        <taxon>Nocardiopsis</taxon>
    </lineage>
</organism>
<keyword evidence="2" id="KW-1185">Reference proteome</keyword>
<name>A0A919CES0_9ACTN</name>
<sequence>MSHHDQGTFGHVSHRGSFRCGHARVFGVVPIVRMAVRTPGTEEGEASDTVGTAARAPAAPVLPRLVLTLVQAPPWP</sequence>
<evidence type="ECO:0000313" key="1">
    <source>
        <dbReference type="EMBL" id="GHD15760.1"/>
    </source>
</evidence>
<protein>
    <submittedName>
        <fullName evidence="1">Uncharacterized protein</fullName>
    </submittedName>
</protein>
<evidence type="ECO:0000313" key="2">
    <source>
        <dbReference type="Proteomes" id="UP000654947"/>
    </source>
</evidence>
<accession>A0A919CES0</accession>
<reference evidence="1 2" key="1">
    <citation type="journal article" date="2014" name="Int. J. Syst. Evol. Microbiol.">
        <title>Complete genome sequence of Corynebacterium casei LMG S-19264T (=DSM 44701T), isolated from a smear-ripened cheese.</title>
        <authorList>
            <consortium name="US DOE Joint Genome Institute (JGI-PGF)"/>
            <person name="Walter F."/>
            <person name="Albersmeier A."/>
            <person name="Kalinowski J."/>
            <person name="Ruckert C."/>
        </authorList>
    </citation>
    <scope>NUCLEOTIDE SEQUENCE [LARGE SCALE GENOMIC DNA]</scope>
    <source>
        <strain evidence="1 2">KCTC 19473</strain>
    </source>
</reference>
<gene>
    <name evidence="1" type="ORF">GCM10007147_03500</name>
</gene>
<proteinExistence type="predicted"/>
<comment type="caution">
    <text evidence="1">The sequence shown here is derived from an EMBL/GenBank/DDBJ whole genome shotgun (WGS) entry which is preliminary data.</text>
</comment>
<dbReference type="Proteomes" id="UP000654947">
    <property type="component" value="Unassembled WGS sequence"/>
</dbReference>